<feature type="region of interest" description="Disordered" evidence="1">
    <location>
        <begin position="154"/>
        <end position="194"/>
    </location>
</feature>
<reference evidence="2 3" key="1">
    <citation type="journal article" date="2020" name="BMC Genomics">
        <title>Intraspecific diversification of the crop wild relative Brassica cretica Lam. using demographic model selection.</title>
        <authorList>
            <person name="Kioukis A."/>
            <person name="Michalopoulou V.A."/>
            <person name="Briers L."/>
            <person name="Pirintsos S."/>
            <person name="Studholme D.J."/>
            <person name="Pavlidis P."/>
            <person name="Sarris P.F."/>
        </authorList>
    </citation>
    <scope>NUCLEOTIDE SEQUENCE [LARGE SCALE GENOMIC DNA]</scope>
    <source>
        <strain evidence="3">cv. PFS-1207/04</strain>
    </source>
</reference>
<protein>
    <recommendedName>
        <fullName evidence="4">DUF4005 domain-containing protein</fullName>
    </recommendedName>
</protein>
<accession>A0ABQ7AQN6</accession>
<evidence type="ECO:0008006" key="4">
    <source>
        <dbReference type="Google" id="ProtNLM"/>
    </source>
</evidence>
<feature type="compositionally biased region" description="Basic residues" evidence="1">
    <location>
        <begin position="117"/>
        <end position="127"/>
    </location>
</feature>
<dbReference type="EMBL" id="QGKV02001556">
    <property type="protein sequence ID" value="KAF3516234.1"/>
    <property type="molecule type" value="Genomic_DNA"/>
</dbReference>
<evidence type="ECO:0000256" key="1">
    <source>
        <dbReference type="SAM" id="MobiDB-lite"/>
    </source>
</evidence>
<feature type="region of interest" description="Disordered" evidence="1">
    <location>
        <begin position="117"/>
        <end position="140"/>
    </location>
</feature>
<evidence type="ECO:0000313" key="3">
    <source>
        <dbReference type="Proteomes" id="UP000266723"/>
    </source>
</evidence>
<name>A0ABQ7AQN6_BRACR</name>
<evidence type="ECO:0000313" key="2">
    <source>
        <dbReference type="EMBL" id="KAF3516234.1"/>
    </source>
</evidence>
<comment type="caution">
    <text evidence="2">The sequence shown here is derived from an EMBL/GenBank/DDBJ whole genome shotgun (WGS) entry which is preliminary data.</text>
</comment>
<proteinExistence type="predicted"/>
<dbReference type="Proteomes" id="UP000266723">
    <property type="component" value="Unassembled WGS sequence"/>
</dbReference>
<sequence>MVLHLMVMEFLLQTMVTSKGITKFYGIVISWTLLFSIEQYKNLSRLYETREWLEKVWSRTHQSSSEQASTEAPGLRPGAQLEEGLDQQILAISTERQKFSRINTAYAEARVTGKHRRYNRLQHHPHNRSPTSSSVSSLRLKPWELDGEALRVATKAGDREEQRRLNTGREEAETCFKPVSLRTGTDPEPAQEKP</sequence>
<organism evidence="2 3">
    <name type="scientific">Brassica cretica</name>
    <name type="common">Mustard</name>
    <dbReference type="NCBI Taxonomy" id="69181"/>
    <lineage>
        <taxon>Eukaryota</taxon>
        <taxon>Viridiplantae</taxon>
        <taxon>Streptophyta</taxon>
        <taxon>Embryophyta</taxon>
        <taxon>Tracheophyta</taxon>
        <taxon>Spermatophyta</taxon>
        <taxon>Magnoliopsida</taxon>
        <taxon>eudicotyledons</taxon>
        <taxon>Gunneridae</taxon>
        <taxon>Pentapetalae</taxon>
        <taxon>rosids</taxon>
        <taxon>malvids</taxon>
        <taxon>Brassicales</taxon>
        <taxon>Brassicaceae</taxon>
        <taxon>Brassiceae</taxon>
        <taxon>Brassica</taxon>
    </lineage>
</organism>
<keyword evidence="3" id="KW-1185">Reference proteome</keyword>
<gene>
    <name evidence="2" type="ORF">DY000_02062457</name>
</gene>
<feature type="compositionally biased region" description="Basic and acidic residues" evidence="1">
    <location>
        <begin position="156"/>
        <end position="174"/>
    </location>
</feature>